<dbReference type="RefSeq" id="XP_056682951.1">
    <property type="nucleotide sequence ID" value="XM_056826973.1"/>
</dbReference>
<dbReference type="GeneID" id="130459532"/>
<evidence type="ECO:0000256" key="1">
    <source>
        <dbReference type="SAM" id="Coils"/>
    </source>
</evidence>
<reference evidence="3" key="1">
    <citation type="journal article" date="2021" name="Nat. Commun.">
        <title>Genomic analyses provide insights into spinach domestication and the genetic basis of agronomic traits.</title>
        <authorList>
            <person name="Cai X."/>
            <person name="Sun X."/>
            <person name="Xu C."/>
            <person name="Sun H."/>
            <person name="Wang X."/>
            <person name="Ge C."/>
            <person name="Zhang Z."/>
            <person name="Wang Q."/>
            <person name="Fei Z."/>
            <person name="Jiao C."/>
            <person name="Wang Q."/>
        </authorList>
    </citation>
    <scope>NUCLEOTIDE SEQUENCE [LARGE SCALE GENOMIC DNA]</scope>
    <source>
        <strain evidence="3">cv. Varoflay</strain>
    </source>
</reference>
<sequence>MEKENKKMKEKIEDYGHSNLNVVDNEEGSVKRPRYALDLNFSSFEQHEMGAPSSSLSEFDPSPTCALAPQFRFSDTNDTGSGSQGSIPNVGNLFENSDVLVRQMQQSPNPMAKVTAALLQSSQISGTTPSPMTQVAAAIFQSSQRGDTQPSDTSDESLPMNDIMWDFQIDMNNNILKRFEELQSELADYKHRFLLLETRFNNMNPSEGQIAIDDTRCDSAGQATEMVKSDKSNPSVDAVPSSTNVLSKGPFITVAGEGLSAENTDRNKEATEADETQDDKEKSNASQDDNTQEFPG</sequence>
<feature type="compositionally biased region" description="Polar residues" evidence="2">
    <location>
        <begin position="73"/>
        <end position="89"/>
    </location>
</feature>
<organism evidence="3 4">
    <name type="scientific">Spinacia oleracea</name>
    <name type="common">Spinach</name>
    <dbReference type="NCBI Taxonomy" id="3562"/>
    <lineage>
        <taxon>Eukaryota</taxon>
        <taxon>Viridiplantae</taxon>
        <taxon>Streptophyta</taxon>
        <taxon>Embryophyta</taxon>
        <taxon>Tracheophyta</taxon>
        <taxon>Spermatophyta</taxon>
        <taxon>Magnoliopsida</taxon>
        <taxon>eudicotyledons</taxon>
        <taxon>Gunneridae</taxon>
        <taxon>Pentapetalae</taxon>
        <taxon>Caryophyllales</taxon>
        <taxon>Chenopodiaceae</taxon>
        <taxon>Chenopodioideae</taxon>
        <taxon>Anserineae</taxon>
        <taxon>Spinacia</taxon>
    </lineage>
</organism>
<keyword evidence="3" id="KW-1185">Reference proteome</keyword>
<evidence type="ECO:0000256" key="2">
    <source>
        <dbReference type="SAM" id="MobiDB-lite"/>
    </source>
</evidence>
<evidence type="ECO:0000313" key="4">
    <source>
        <dbReference type="RefSeq" id="XP_056682951.1"/>
    </source>
</evidence>
<feature type="coiled-coil region" evidence="1">
    <location>
        <begin position="172"/>
        <end position="199"/>
    </location>
</feature>
<proteinExistence type="predicted"/>
<feature type="compositionally biased region" description="Polar residues" evidence="2">
    <location>
        <begin position="284"/>
        <end position="296"/>
    </location>
</feature>
<keyword evidence="1" id="KW-0175">Coiled coil</keyword>
<name>A0ABM3QHW5_SPIOL</name>
<accession>A0ABM3QHW5</accession>
<protein>
    <submittedName>
        <fullName evidence="4">Uncharacterized protein</fullName>
    </submittedName>
</protein>
<feature type="region of interest" description="Disordered" evidence="2">
    <location>
        <begin position="222"/>
        <end position="296"/>
    </location>
</feature>
<feature type="region of interest" description="Disordered" evidence="2">
    <location>
        <begin position="67"/>
        <end position="90"/>
    </location>
</feature>
<dbReference type="Proteomes" id="UP000813463">
    <property type="component" value="Chromosome 4"/>
</dbReference>
<reference evidence="4" key="2">
    <citation type="submission" date="2025-08" db="UniProtKB">
        <authorList>
            <consortium name="RefSeq"/>
        </authorList>
    </citation>
    <scope>IDENTIFICATION</scope>
    <source>
        <tissue evidence="4">Leaf</tissue>
    </source>
</reference>
<gene>
    <name evidence="4" type="primary">LOC130459532</name>
</gene>
<feature type="compositionally biased region" description="Polar residues" evidence="2">
    <location>
        <begin position="232"/>
        <end position="246"/>
    </location>
</feature>
<evidence type="ECO:0000313" key="3">
    <source>
        <dbReference type="Proteomes" id="UP000813463"/>
    </source>
</evidence>